<keyword evidence="1" id="KW-1133">Transmembrane helix</keyword>
<keyword evidence="1" id="KW-0472">Membrane</keyword>
<dbReference type="EMBL" id="LAZR01056841">
    <property type="protein sequence ID" value="KKK73308.1"/>
    <property type="molecule type" value="Genomic_DNA"/>
</dbReference>
<evidence type="ECO:0000313" key="2">
    <source>
        <dbReference type="EMBL" id="KKK73308.1"/>
    </source>
</evidence>
<feature type="non-terminal residue" evidence="2">
    <location>
        <position position="1"/>
    </location>
</feature>
<dbReference type="Pfam" id="PF00873">
    <property type="entry name" value="ACR_tran"/>
    <property type="match status" value="1"/>
</dbReference>
<dbReference type="PANTHER" id="PTHR32063:SF18">
    <property type="entry name" value="CATION EFFLUX SYSTEM PROTEIN"/>
    <property type="match status" value="1"/>
</dbReference>
<dbReference type="PRINTS" id="PR00702">
    <property type="entry name" value="ACRIFLAVINRP"/>
</dbReference>
<accession>A0A0F8XWF9</accession>
<protein>
    <recommendedName>
        <fullName evidence="3">Acriflavin resistance protein</fullName>
    </recommendedName>
</protein>
<dbReference type="PANTHER" id="PTHR32063">
    <property type="match status" value="1"/>
</dbReference>
<dbReference type="AlphaFoldDB" id="A0A0F8XWF9"/>
<dbReference type="GO" id="GO:0005886">
    <property type="term" value="C:plasma membrane"/>
    <property type="evidence" value="ECO:0007669"/>
    <property type="project" value="TreeGrafter"/>
</dbReference>
<organism evidence="2">
    <name type="scientific">marine sediment metagenome</name>
    <dbReference type="NCBI Taxonomy" id="412755"/>
    <lineage>
        <taxon>unclassified sequences</taxon>
        <taxon>metagenomes</taxon>
        <taxon>ecological metagenomes</taxon>
    </lineage>
</organism>
<sequence length="113" mass="12015">LSTGQPFGFMSLLGFLSLIGMLIKNAIVLIDEIVLQSGEDKDLLSAIIDSGVSRLRPVGMAASTTALGMIPLLFDAFFAAMATTIIAGLVFATILTMVVIPVLYSVFYKVELD</sequence>
<dbReference type="GO" id="GO:0042910">
    <property type="term" value="F:xenobiotic transmembrane transporter activity"/>
    <property type="evidence" value="ECO:0007669"/>
    <property type="project" value="TreeGrafter"/>
</dbReference>
<dbReference type="Gene3D" id="1.20.1640.10">
    <property type="entry name" value="Multidrug efflux transporter AcrB transmembrane domain"/>
    <property type="match status" value="1"/>
</dbReference>
<reference evidence="2" key="1">
    <citation type="journal article" date="2015" name="Nature">
        <title>Complex archaea that bridge the gap between prokaryotes and eukaryotes.</title>
        <authorList>
            <person name="Spang A."/>
            <person name="Saw J.H."/>
            <person name="Jorgensen S.L."/>
            <person name="Zaremba-Niedzwiedzka K."/>
            <person name="Martijn J."/>
            <person name="Lind A.E."/>
            <person name="van Eijk R."/>
            <person name="Schleper C."/>
            <person name="Guy L."/>
            <person name="Ettema T.J."/>
        </authorList>
    </citation>
    <scope>NUCLEOTIDE SEQUENCE</scope>
</reference>
<feature type="transmembrane region" description="Helical" evidence="1">
    <location>
        <begin position="80"/>
        <end position="107"/>
    </location>
</feature>
<dbReference type="SUPFAM" id="SSF82866">
    <property type="entry name" value="Multidrug efflux transporter AcrB transmembrane domain"/>
    <property type="match status" value="1"/>
</dbReference>
<name>A0A0F8XWF9_9ZZZZ</name>
<feature type="transmembrane region" description="Helical" evidence="1">
    <location>
        <begin position="55"/>
        <end position="74"/>
    </location>
</feature>
<evidence type="ECO:0008006" key="3">
    <source>
        <dbReference type="Google" id="ProtNLM"/>
    </source>
</evidence>
<proteinExistence type="predicted"/>
<comment type="caution">
    <text evidence="2">The sequence shown here is derived from an EMBL/GenBank/DDBJ whole genome shotgun (WGS) entry which is preliminary data.</text>
</comment>
<evidence type="ECO:0000256" key="1">
    <source>
        <dbReference type="SAM" id="Phobius"/>
    </source>
</evidence>
<dbReference type="InterPro" id="IPR001036">
    <property type="entry name" value="Acrflvin-R"/>
</dbReference>
<feature type="transmembrane region" description="Helical" evidence="1">
    <location>
        <begin position="12"/>
        <end position="34"/>
    </location>
</feature>
<keyword evidence="1" id="KW-0812">Transmembrane</keyword>
<gene>
    <name evidence="2" type="ORF">LCGC14_2895140</name>
</gene>